<dbReference type="AlphaFoldDB" id="A0A0A9A7G9"/>
<feature type="region of interest" description="Disordered" evidence="1">
    <location>
        <begin position="1"/>
        <end position="21"/>
    </location>
</feature>
<accession>A0A0A9A7G9</accession>
<proteinExistence type="predicted"/>
<evidence type="ECO:0000256" key="1">
    <source>
        <dbReference type="SAM" id="MobiDB-lite"/>
    </source>
</evidence>
<evidence type="ECO:0000313" key="2">
    <source>
        <dbReference type="EMBL" id="JAD47026.1"/>
    </source>
</evidence>
<dbReference type="EMBL" id="GBRH01250869">
    <property type="protein sequence ID" value="JAD47026.1"/>
    <property type="molecule type" value="Transcribed_RNA"/>
</dbReference>
<sequence length="65" mass="7835">MPKTQQDKPPPNMFHSQQGQKECRHQLPLLNNISRNHARHLRSQKFSTIKQTIYFLRTQNQDVMY</sequence>
<name>A0A0A9A7G9_ARUDO</name>
<organism evidence="2">
    <name type="scientific">Arundo donax</name>
    <name type="common">Giant reed</name>
    <name type="synonym">Donax arundinaceus</name>
    <dbReference type="NCBI Taxonomy" id="35708"/>
    <lineage>
        <taxon>Eukaryota</taxon>
        <taxon>Viridiplantae</taxon>
        <taxon>Streptophyta</taxon>
        <taxon>Embryophyta</taxon>
        <taxon>Tracheophyta</taxon>
        <taxon>Spermatophyta</taxon>
        <taxon>Magnoliopsida</taxon>
        <taxon>Liliopsida</taxon>
        <taxon>Poales</taxon>
        <taxon>Poaceae</taxon>
        <taxon>PACMAD clade</taxon>
        <taxon>Arundinoideae</taxon>
        <taxon>Arundineae</taxon>
        <taxon>Arundo</taxon>
    </lineage>
</organism>
<reference evidence="2" key="1">
    <citation type="submission" date="2014-09" db="EMBL/GenBank/DDBJ databases">
        <authorList>
            <person name="Magalhaes I.L.F."/>
            <person name="Oliveira U."/>
            <person name="Santos F.R."/>
            <person name="Vidigal T.H.D.A."/>
            <person name="Brescovit A.D."/>
            <person name="Santos A.J."/>
        </authorList>
    </citation>
    <scope>NUCLEOTIDE SEQUENCE</scope>
    <source>
        <tissue evidence="2">Shoot tissue taken approximately 20 cm above the soil surface</tissue>
    </source>
</reference>
<protein>
    <submittedName>
        <fullName evidence="2">Uncharacterized protein</fullName>
    </submittedName>
</protein>
<reference evidence="2" key="2">
    <citation type="journal article" date="2015" name="Data Brief">
        <title>Shoot transcriptome of the giant reed, Arundo donax.</title>
        <authorList>
            <person name="Barrero R.A."/>
            <person name="Guerrero F.D."/>
            <person name="Moolhuijzen P."/>
            <person name="Goolsby J.A."/>
            <person name="Tidwell J."/>
            <person name="Bellgard S.E."/>
            <person name="Bellgard M.I."/>
        </authorList>
    </citation>
    <scope>NUCLEOTIDE SEQUENCE</scope>
    <source>
        <tissue evidence="2">Shoot tissue taken approximately 20 cm above the soil surface</tissue>
    </source>
</reference>